<evidence type="ECO:0000256" key="7">
    <source>
        <dbReference type="SAM" id="Phobius"/>
    </source>
</evidence>
<evidence type="ECO:0000259" key="8">
    <source>
        <dbReference type="Pfam" id="PF02397"/>
    </source>
</evidence>
<reference evidence="9 10" key="1">
    <citation type="submission" date="2016-10" db="EMBL/GenBank/DDBJ databases">
        <authorList>
            <person name="de Groot N.N."/>
        </authorList>
    </citation>
    <scope>NUCLEOTIDE SEQUENCE [LARGE SCALE GENOMIC DNA]</scope>
    <source>
        <strain evidence="9 10">DSM 527</strain>
    </source>
</reference>
<evidence type="ECO:0000256" key="6">
    <source>
        <dbReference type="ARBA" id="ARBA00023136"/>
    </source>
</evidence>
<evidence type="ECO:0000256" key="5">
    <source>
        <dbReference type="ARBA" id="ARBA00022989"/>
    </source>
</evidence>
<evidence type="ECO:0000256" key="1">
    <source>
        <dbReference type="ARBA" id="ARBA00004141"/>
    </source>
</evidence>
<keyword evidence="5 7" id="KW-1133">Transmembrane helix</keyword>
<evidence type="ECO:0000256" key="4">
    <source>
        <dbReference type="ARBA" id="ARBA00022692"/>
    </source>
</evidence>
<dbReference type="RefSeq" id="WP_089833011.1">
    <property type="nucleotide sequence ID" value="NZ_FNBN01000003.1"/>
</dbReference>
<dbReference type="PANTHER" id="PTHR30576">
    <property type="entry name" value="COLANIC BIOSYNTHESIS UDP-GLUCOSE LIPID CARRIER TRANSFERASE"/>
    <property type="match status" value="1"/>
</dbReference>
<dbReference type="Pfam" id="PF13727">
    <property type="entry name" value="CoA_binding_3"/>
    <property type="match status" value="1"/>
</dbReference>
<comment type="similarity">
    <text evidence="2">Belongs to the bacterial sugar transferase family.</text>
</comment>
<evidence type="ECO:0000256" key="2">
    <source>
        <dbReference type="ARBA" id="ARBA00006464"/>
    </source>
</evidence>
<dbReference type="EMBL" id="FNBN01000003">
    <property type="protein sequence ID" value="SDG09834.1"/>
    <property type="molecule type" value="Genomic_DNA"/>
</dbReference>
<dbReference type="InterPro" id="IPR017475">
    <property type="entry name" value="EPS_sugar_tfrase"/>
</dbReference>
<feature type="transmembrane region" description="Helical" evidence="7">
    <location>
        <begin position="12"/>
        <end position="33"/>
    </location>
</feature>
<dbReference type="InterPro" id="IPR017473">
    <property type="entry name" value="Undecaprenyl-P_gluc_Ptfrase"/>
</dbReference>
<dbReference type="Pfam" id="PF02397">
    <property type="entry name" value="Bac_transf"/>
    <property type="match status" value="1"/>
</dbReference>
<evidence type="ECO:0000313" key="10">
    <source>
        <dbReference type="Proteomes" id="UP000199045"/>
    </source>
</evidence>
<dbReference type="NCBIfam" id="TIGR03025">
    <property type="entry name" value="EPS_sugtrans"/>
    <property type="match status" value="1"/>
</dbReference>
<dbReference type="OrthoDB" id="9808602at2"/>
<dbReference type="STRING" id="104663.SAMN04488121_103456"/>
<comment type="subcellular location">
    <subcellularLocation>
        <location evidence="1">Membrane</location>
        <topology evidence="1">Multi-pass membrane protein</topology>
    </subcellularLocation>
</comment>
<dbReference type="NCBIfam" id="TIGR03023">
    <property type="entry name" value="WcaJ_sugtrans"/>
    <property type="match status" value="1"/>
</dbReference>
<proteinExistence type="inferred from homology"/>
<evidence type="ECO:0000256" key="3">
    <source>
        <dbReference type="ARBA" id="ARBA00022679"/>
    </source>
</evidence>
<feature type="transmembrane region" description="Helical" evidence="7">
    <location>
        <begin position="103"/>
        <end position="127"/>
    </location>
</feature>
<keyword evidence="3 9" id="KW-0808">Transferase</keyword>
<keyword evidence="6 7" id="KW-0472">Membrane</keyword>
<protein>
    <submittedName>
        <fullName evidence="9">Putative colanic acid biosysnthesis UDP-glucose lipid carrier transferase</fullName>
    </submittedName>
</protein>
<feature type="domain" description="Bacterial sugar transferase" evidence="8">
    <location>
        <begin position="270"/>
        <end position="454"/>
    </location>
</feature>
<sequence length="461" mass="54956">MLDRYLKICSIQILVMDFICLNAFFFFTLYWLQQYGVPVSVNRDTFLLASNIAWIVALYTTGIYFMSQQMSVERIIKKLLQSIMLYLLLLLAFVFLNKEAFNRIFIVTYMTLFVLVVLLDRLFFYMLTNYIIHRKEIERKVVIVGYNELSKQLVDNLVGRKSNLRFEGYFEEYNNVHELSLYPVIGTLKDCIPYAQSNNIREIYSTLSPEQFPYLYTLAHEAERHFIRFRFVPDFRMFVNRQIYVDYLDNIPIISLRAEPLDDIANRLRKRIFDIVFSGAVMLFILSWLIPLLALLIRLESRGPIFFVQHRTGRNNQTFRCLKFRSMYVNKDANSKQATRNDRRFTKIGRILRKTNLDEMPQFLNVFLGDMSIVGPRPHMLKHTEEYSAIIQKYMIRHFLKPGITGWAQVNGYRGEVTDELHLRKRIEHDIWYMENWSVYLDLRIIFLTVFNTIRGDKNAF</sequence>
<keyword evidence="4 7" id="KW-0812">Transmembrane</keyword>
<organism evidence="9 10">
    <name type="scientific">Chitinophaga filiformis</name>
    <name type="common">Myxococcus filiformis</name>
    <name type="synonym">Flexibacter filiformis</name>
    <dbReference type="NCBI Taxonomy" id="104663"/>
    <lineage>
        <taxon>Bacteria</taxon>
        <taxon>Pseudomonadati</taxon>
        <taxon>Bacteroidota</taxon>
        <taxon>Chitinophagia</taxon>
        <taxon>Chitinophagales</taxon>
        <taxon>Chitinophagaceae</taxon>
        <taxon>Chitinophaga</taxon>
    </lineage>
</organism>
<dbReference type="Gene3D" id="3.40.50.720">
    <property type="entry name" value="NAD(P)-binding Rossmann-like Domain"/>
    <property type="match status" value="1"/>
</dbReference>
<feature type="transmembrane region" description="Helical" evidence="7">
    <location>
        <begin position="275"/>
        <end position="297"/>
    </location>
</feature>
<dbReference type="GO" id="GO:0016780">
    <property type="term" value="F:phosphotransferase activity, for other substituted phosphate groups"/>
    <property type="evidence" value="ECO:0007669"/>
    <property type="project" value="TreeGrafter"/>
</dbReference>
<dbReference type="InterPro" id="IPR003362">
    <property type="entry name" value="Bact_transf"/>
</dbReference>
<feature type="transmembrane region" description="Helical" evidence="7">
    <location>
        <begin position="45"/>
        <end position="67"/>
    </location>
</feature>
<dbReference type="GO" id="GO:0016020">
    <property type="term" value="C:membrane"/>
    <property type="evidence" value="ECO:0007669"/>
    <property type="project" value="UniProtKB-SubCell"/>
</dbReference>
<name>A0A1G7RGS9_CHIFI</name>
<feature type="transmembrane region" description="Helical" evidence="7">
    <location>
        <begin position="79"/>
        <end position="97"/>
    </location>
</feature>
<gene>
    <name evidence="9" type="ORF">SAMN04488121_103456</name>
</gene>
<evidence type="ECO:0000313" key="9">
    <source>
        <dbReference type="EMBL" id="SDG09834.1"/>
    </source>
</evidence>
<dbReference type="Proteomes" id="UP000199045">
    <property type="component" value="Unassembled WGS sequence"/>
</dbReference>
<dbReference type="PANTHER" id="PTHR30576:SF0">
    <property type="entry name" value="UNDECAPRENYL-PHOSPHATE N-ACETYLGALACTOSAMINYL 1-PHOSPHATE TRANSFERASE-RELATED"/>
    <property type="match status" value="1"/>
</dbReference>
<dbReference type="AlphaFoldDB" id="A0A1G7RGS9"/>
<accession>A0A1G7RGS9</accession>